<accession>A0A1G2C916</accession>
<dbReference type="EMBL" id="MHKX01000026">
    <property type="protein sequence ID" value="OGY97706.1"/>
    <property type="molecule type" value="Genomic_DNA"/>
</dbReference>
<keyword evidence="1" id="KW-0472">Membrane</keyword>
<proteinExistence type="predicted"/>
<evidence type="ECO:0000313" key="3">
    <source>
        <dbReference type="Proteomes" id="UP000179059"/>
    </source>
</evidence>
<keyword evidence="1" id="KW-1133">Transmembrane helix</keyword>
<evidence type="ECO:0000256" key="1">
    <source>
        <dbReference type="SAM" id="Phobius"/>
    </source>
</evidence>
<dbReference type="STRING" id="1798647.A2855_00305"/>
<keyword evidence="1" id="KW-0812">Transmembrane</keyword>
<feature type="transmembrane region" description="Helical" evidence="1">
    <location>
        <begin position="40"/>
        <end position="61"/>
    </location>
</feature>
<protein>
    <recommendedName>
        <fullName evidence="4">DUF3899 domain-containing protein</fullName>
    </recommendedName>
</protein>
<organism evidence="2 3">
    <name type="scientific">Candidatus Liptonbacteria bacterium RIFCSPHIGHO2_01_FULL_57_28</name>
    <dbReference type="NCBI Taxonomy" id="1798647"/>
    <lineage>
        <taxon>Bacteria</taxon>
        <taxon>Candidatus Liptoniibacteriota</taxon>
    </lineage>
</organism>
<gene>
    <name evidence="2" type="ORF">A2855_00305</name>
</gene>
<dbReference type="Proteomes" id="UP000179059">
    <property type="component" value="Unassembled WGS sequence"/>
</dbReference>
<feature type="transmembrane region" description="Helical" evidence="1">
    <location>
        <begin position="7"/>
        <end position="28"/>
    </location>
</feature>
<evidence type="ECO:0000313" key="2">
    <source>
        <dbReference type="EMBL" id="OGY97706.1"/>
    </source>
</evidence>
<sequence length="125" mass="13360">MKSFPSWLISIAAVGLGFFAFVITYGVLTSAAGRLAVSAAAGMVLLILIILIGIAAGYAAARQSRHFMLSHISRQASSPDLEEEAGPSKAARNRRVTRALFFAGVVFFLFFLVFIFSTLSSIINA</sequence>
<comment type="caution">
    <text evidence="2">The sequence shown here is derived from an EMBL/GenBank/DDBJ whole genome shotgun (WGS) entry which is preliminary data.</text>
</comment>
<evidence type="ECO:0008006" key="4">
    <source>
        <dbReference type="Google" id="ProtNLM"/>
    </source>
</evidence>
<feature type="transmembrane region" description="Helical" evidence="1">
    <location>
        <begin position="99"/>
        <end position="123"/>
    </location>
</feature>
<dbReference type="AlphaFoldDB" id="A0A1G2C916"/>
<reference evidence="2 3" key="1">
    <citation type="journal article" date="2016" name="Nat. Commun.">
        <title>Thousands of microbial genomes shed light on interconnected biogeochemical processes in an aquifer system.</title>
        <authorList>
            <person name="Anantharaman K."/>
            <person name="Brown C.T."/>
            <person name="Hug L.A."/>
            <person name="Sharon I."/>
            <person name="Castelle C.J."/>
            <person name="Probst A.J."/>
            <person name="Thomas B.C."/>
            <person name="Singh A."/>
            <person name="Wilkins M.J."/>
            <person name="Karaoz U."/>
            <person name="Brodie E.L."/>
            <person name="Williams K.H."/>
            <person name="Hubbard S.S."/>
            <person name="Banfield J.F."/>
        </authorList>
    </citation>
    <scope>NUCLEOTIDE SEQUENCE [LARGE SCALE GENOMIC DNA]</scope>
</reference>
<name>A0A1G2C916_9BACT</name>